<accession>A0A2P2PNK1</accession>
<evidence type="ECO:0000313" key="1">
    <source>
        <dbReference type="EMBL" id="MBX56265.1"/>
    </source>
</evidence>
<proteinExistence type="predicted"/>
<dbReference type="AlphaFoldDB" id="A0A2P2PNK1"/>
<organism evidence="1">
    <name type="scientific">Rhizophora mucronata</name>
    <name type="common">Asiatic mangrove</name>
    <dbReference type="NCBI Taxonomy" id="61149"/>
    <lineage>
        <taxon>Eukaryota</taxon>
        <taxon>Viridiplantae</taxon>
        <taxon>Streptophyta</taxon>
        <taxon>Embryophyta</taxon>
        <taxon>Tracheophyta</taxon>
        <taxon>Spermatophyta</taxon>
        <taxon>Magnoliopsida</taxon>
        <taxon>eudicotyledons</taxon>
        <taxon>Gunneridae</taxon>
        <taxon>Pentapetalae</taxon>
        <taxon>rosids</taxon>
        <taxon>fabids</taxon>
        <taxon>Malpighiales</taxon>
        <taxon>Rhizophoraceae</taxon>
        <taxon>Rhizophora</taxon>
    </lineage>
</organism>
<sequence length="95" mass="11190">MYLNSKQLMSNLLHMLRQISLIFILRLRTHMCTILTDKQVSCDCNWPTIYKNRKGAYTKGHSHMQGSHTIGLRKSRIYAALPLFLQRDYFCDLNL</sequence>
<dbReference type="EMBL" id="GGEC01075781">
    <property type="protein sequence ID" value="MBX56265.1"/>
    <property type="molecule type" value="Transcribed_RNA"/>
</dbReference>
<name>A0A2P2PNK1_RHIMU</name>
<protein>
    <submittedName>
        <fullName evidence="1">Uncharacterized protein</fullName>
    </submittedName>
</protein>
<reference evidence="1" key="1">
    <citation type="submission" date="2018-02" db="EMBL/GenBank/DDBJ databases">
        <title>Rhizophora mucronata_Transcriptome.</title>
        <authorList>
            <person name="Meera S.P."/>
            <person name="Sreeshan A."/>
            <person name="Augustine A."/>
        </authorList>
    </citation>
    <scope>NUCLEOTIDE SEQUENCE</scope>
    <source>
        <tissue evidence="1">Leaf</tissue>
    </source>
</reference>